<accession>A0AAW1BLE8</accession>
<dbReference type="Pfam" id="PF04064">
    <property type="entry name" value="DUF384"/>
    <property type="match status" value="1"/>
</dbReference>
<proteinExistence type="inferred from homology"/>
<gene>
    <name evidence="6" type="ORF">NXF25_007630</name>
</gene>
<dbReference type="InterPro" id="IPR016024">
    <property type="entry name" value="ARM-type_fold"/>
</dbReference>
<reference evidence="6 7" key="1">
    <citation type="journal article" date="2024" name="Proc. Natl. Acad. Sci. U.S.A.">
        <title>The genetic regulatory architecture and epigenomic basis for age-related changes in rattlesnake venom.</title>
        <authorList>
            <person name="Hogan M.P."/>
            <person name="Holding M.L."/>
            <person name="Nystrom G.S."/>
            <person name="Colston T.J."/>
            <person name="Bartlett D.A."/>
            <person name="Mason A.J."/>
            <person name="Ellsworth S.A."/>
            <person name="Rautsaw R.M."/>
            <person name="Lawrence K.C."/>
            <person name="Strickland J.L."/>
            <person name="He B."/>
            <person name="Fraser P."/>
            <person name="Margres M.J."/>
            <person name="Gilbert D.M."/>
            <person name="Gibbs H.L."/>
            <person name="Parkinson C.L."/>
            <person name="Rokyta D.R."/>
        </authorList>
    </citation>
    <scope>NUCLEOTIDE SEQUENCE [LARGE SCALE GENOMIC DNA]</scope>
    <source>
        <strain evidence="6">DRR0105</strain>
    </source>
</reference>
<dbReference type="Proteomes" id="UP001474421">
    <property type="component" value="Unassembled WGS sequence"/>
</dbReference>
<comment type="similarity">
    <text evidence="1">Belongs to the HGH1 family.</text>
</comment>
<dbReference type="Pfam" id="PF04063">
    <property type="entry name" value="DUF383"/>
    <property type="match status" value="1"/>
</dbReference>
<evidence type="ECO:0000256" key="3">
    <source>
        <dbReference type="SAM" id="MobiDB-lite"/>
    </source>
</evidence>
<organism evidence="6 7">
    <name type="scientific">Crotalus adamanteus</name>
    <name type="common">Eastern diamondback rattlesnake</name>
    <dbReference type="NCBI Taxonomy" id="8729"/>
    <lineage>
        <taxon>Eukaryota</taxon>
        <taxon>Metazoa</taxon>
        <taxon>Chordata</taxon>
        <taxon>Craniata</taxon>
        <taxon>Vertebrata</taxon>
        <taxon>Euteleostomi</taxon>
        <taxon>Lepidosauria</taxon>
        <taxon>Squamata</taxon>
        <taxon>Bifurcata</taxon>
        <taxon>Unidentata</taxon>
        <taxon>Episquamata</taxon>
        <taxon>Toxicofera</taxon>
        <taxon>Serpentes</taxon>
        <taxon>Colubroidea</taxon>
        <taxon>Viperidae</taxon>
        <taxon>Crotalinae</taxon>
        <taxon>Crotalus</taxon>
    </lineage>
</organism>
<dbReference type="AlphaFoldDB" id="A0AAW1BLE8"/>
<dbReference type="InterPro" id="IPR039717">
    <property type="entry name" value="Hgh1"/>
</dbReference>
<comment type="caution">
    <text evidence="6">The sequence shown here is derived from an EMBL/GenBank/DDBJ whole genome shotgun (WGS) entry which is preliminary data.</text>
</comment>
<feature type="compositionally biased region" description="Basic and acidic residues" evidence="3">
    <location>
        <begin position="394"/>
        <end position="413"/>
    </location>
</feature>
<sequence>MDEARARELLAFLRPEARGDLKGGAVRFVLGLTGGVEGRRLLLDRPDFLEALLALSGDPSLAVAEPALHALVNLAAEPGAAGALRGGLPDLLRRLLDPAFALAQPACALLANWSREEGPCRELWAELRRGGAGLLPLLEAFCGPDPRPGAPWHHLGALLANLSQLPEARDALLDRAGCLVQRLLPFTQDVGSGVRRRGVAGTLRNCCFNSRHHEWLLSEQVDLLPFLLLPLAGPEELPEDEMERLPLDLQYLPADKQREPEADIRKMLLEALLLLTATKPGRLQVREKGTYFVLRELHKWEEDRGVRAACEKLIQVLIGDEPEAGMENLLEVKIPSEVEQQLQRLDQEEEEERAAEAGSLTRRLCLADRRSLVLVPCCRCTVGRAAGGGKRGRVCPDRRGGGRPGSADEERALDSSTQQRYTDVYAETADNRAGGQTRSGAAGQPSFLFGTAAGGARIAAGSSPGDSE</sequence>
<keyword evidence="7" id="KW-1185">Reference proteome</keyword>
<dbReference type="Gene3D" id="1.25.10.10">
    <property type="entry name" value="Leucine-rich Repeat Variant"/>
    <property type="match status" value="1"/>
</dbReference>
<dbReference type="PANTHER" id="PTHR13387">
    <property type="entry name" value="PROTEIN HGH1 HOMOLOG"/>
    <property type="match status" value="1"/>
</dbReference>
<evidence type="ECO:0000259" key="4">
    <source>
        <dbReference type="Pfam" id="PF04063"/>
    </source>
</evidence>
<dbReference type="InterPro" id="IPR007206">
    <property type="entry name" value="Protein_HGH1_C"/>
</dbReference>
<protein>
    <recommendedName>
        <fullName evidence="2">Protein HGH1 homolog</fullName>
    </recommendedName>
</protein>
<evidence type="ECO:0000313" key="6">
    <source>
        <dbReference type="EMBL" id="KAK9402803.1"/>
    </source>
</evidence>
<dbReference type="SUPFAM" id="SSF48371">
    <property type="entry name" value="ARM repeat"/>
    <property type="match status" value="1"/>
</dbReference>
<dbReference type="EMBL" id="JAOTOJ010000003">
    <property type="protein sequence ID" value="KAK9402803.1"/>
    <property type="molecule type" value="Genomic_DNA"/>
</dbReference>
<feature type="region of interest" description="Disordered" evidence="3">
    <location>
        <begin position="385"/>
        <end position="448"/>
    </location>
</feature>
<evidence type="ECO:0000313" key="7">
    <source>
        <dbReference type="Proteomes" id="UP001474421"/>
    </source>
</evidence>
<feature type="domain" description="Protein HGH1 N-terminal" evidence="4">
    <location>
        <begin position="96"/>
        <end position="266"/>
    </location>
</feature>
<evidence type="ECO:0000256" key="1">
    <source>
        <dbReference type="ARBA" id="ARBA00006712"/>
    </source>
</evidence>
<dbReference type="InterPro" id="IPR007205">
    <property type="entry name" value="Protein_HGH1_N"/>
</dbReference>
<feature type="domain" description="Protein HGH1 C-terminal" evidence="5">
    <location>
        <begin position="271"/>
        <end position="324"/>
    </location>
</feature>
<evidence type="ECO:0000259" key="5">
    <source>
        <dbReference type="Pfam" id="PF04064"/>
    </source>
</evidence>
<dbReference type="PANTHER" id="PTHR13387:SF9">
    <property type="entry name" value="PROTEIN HGH1 HOMOLOG"/>
    <property type="match status" value="1"/>
</dbReference>
<dbReference type="InterPro" id="IPR011989">
    <property type="entry name" value="ARM-like"/>
</dbReference>
<name>A0AAW1BLE8_CROAD</name>
<evidence type="ECO:0000256" key="2">
    <source>
        <dbReference type="ARBA" id="ARBA00014076"/>
    </source>
</evidence>